<dbReference type="EMBL" id="CM023475">
    <property type="protein sequence ID" value="KAH7945630.1"/>
    <property type="molecule type" value="Genomic_DNA"/>
</dbReference>
<organism evidence="1 2">
    <name type="scientific">Dermacentor silvarum</name>
    <name type="common">Tick</name>
    <dbReference type="NCBI Taxonomy" id="543639"/>
    <lineage>
        <taxon>Eukaryota</taxon>
        <taxon>Metazoa</taxon>
        <taxon>Ecdysozoa</taxon>
        <taxon>Arthropoda</taxon>
        <taxon>Chelicerata</taxon>
        <taxon>Arachnida</taxon>
        <taxon>Acari</taxon>
        <taxon>Parasitiformes</taxon>
        <taxon>Ixodida</taxon>
        <taxon>Ixodoidea</taxon>
        <taxon>Ixodidae</taxon>
        <taxon>Rhipicephalinae</taxon>
        <taxon>Dermacentor</taxon>
    </lineage>
</organism>
<protein>
    <submittedName>
        <fullName evidence="1">Uncharacterized protein</fullName>
    </submittedName>
</protein>
<sequence length="362" mass="38991">MPHHERKEVSLIIVYALCVQYEVAADASNGLNSMSEALGGNAPKDNSIEKYYSMFQDVNVMLFVGFGFLMTFLKRYGYGAVGFTLLIAALSIQWAAIVRGVWHAQKGWIVVDVLSLVGAEFAAASVLISFGAVLGKTSPLQLVVMAAVEVVLFACSEHLGVDLLKAVDIGGSIFLHMFGAYFGLAVSFVLNKKEHCDHRKEGSVYHSDIFAMIGEAQLKMKNRTHRAVLNTFLALVACTITSYAVSALVDPKNRFTMASTYRVEVHVQNCTLAGGVAVGATADMMLHPYGALIMGALAGALSVFGFKFVTPLLSRKLRIHDTCGVNNLHGMPAILAGITSAVIAASATEDEYNYRYTRSASA</sequence>
<gene>
    <name evidence="1" type="ORF">HPB49_013423</name>
</gene>
<evidence type="ECO:0000313" key="1">
    <source>
        <dbReference type="EMBL" id="KAH7945630.1"/>
    </source>
</evidence>
<proteinExistence type="predicted"/>
<name>A0ACB8CLD5_DERSI</name>
<dbReference type="Proteomes" id="UP000821865">
    <property type="component" value="Chromosome 6"/>
</dbReference>
<reference evidence="1" key="1">
    <citation type="submission" date="2020-05" db="EMBL/GenBank/DDBJ databases">
        <title>Large-scale comparative analyses of tick genomes elucidate their genetic diversity and vector capacities.</title>
        <authorList>
            <person name="Jia N."/>
            <person name="Wang J."/>
            <person name="Shi W."/>
            <person name="Du L."/>
            <person name="Sun Y."/>
            <person name="Zhan W."/>
            <person name="Jiang J."/>
            <person name="Wang Q."/>
            <person name="Zhang B."/>
            <person name="Ji P."/>
            <person name="Sakyi L.B."/>
            <person name="Cui X."/>
            <person name="Yuan T."/>
            <person name="Jiang B."/>
            <person name="Yang W."/>
            <person name="Lam T.T.-Y."/>
            <person name="Chang Q."/>
            <person name="Ding S."/>
            <person name="Wang X."/>
            <person name="Zhu J."/>
            <person name="Ruan X."/>
            <person name="Zhao L."/>
            <person name="Wei J."/>
            <person name="Que T."/>
            <person name="Du C."/>
            <person name="Cheng J."/>
            <person name="Dai P."/>
            <person name="Han X."/>
            <person name="Huang E."/>
            <person name="Gao Y."/>
            <person name="Liu J."/>
            <person name="Shao H."/>
            <person name="Ye R."/>
            <person name="Li L."/>
            <person name="Wei W."/>
            <person name="Wang X."/>
            <person name="Wang C."/>
            <person name="Yang T."/>
            <person name="Huo Q."/>
            <person name="Li W."/>
            <person name="Guo W."/>
            <person name="Chen H."/>
            <person name="Zhou L."/>
            <person name="Ni X."/>
            <person name="Tian J."/>
            <person name="Zhou Y."/>
            <person name="Sheng Y."/>
            <person name="Liu T."/>
            <person name="Pan Y."/>
            <person name="Xia L."/>
            <person name="Li J."/>
            <person name="Zhao F."/>
            <person name="Cao W."/>
        </authorList>
    </citation>
    <scope>NUCLEOTIDE SEQUENCE</scope>
    <source>
        <strain evidence="1">Dsil-2018</strain>
    </source>
</reference>
<comment type="caution">
    <text evidence="1">The sequence shown here is derived from an EMBL/GenBank/DDBJ whole genome shotgun (WGS) entry which is preliminary data.</text>
</comment>
<keyword evidence="2" id="KW-1185">Reference proteome</keyword>
<evidence type="ECO:0000313" key="2">
    <source>
        <dbReference type="Proteomes" id="UP000821865"/>
    </source>
</evidence>
<accession>A0ACB8CLD5</accession>